<dbReference type="GO" id="GO:0008270">
    <property type="term" value="F:zinc ion binding"/>
    <property type="evidence" value="ECO:0007669"/>
    <property type="project" value="UniProtKB-KW"/>
</dbReference>
<dbReference type="GO" id="GO:0000978">
    <property type="term" value="F:RNA polymerase II cis-regulatory region sequence-specific DNA binding"/>
    <property type="evidence" value="ECO:0007669"/>
    <property type="project" value="TreeGrafter"/>
</dbReference>
<accession>A0AAV7P6L0</accession>
<reference evidence="23" key="1">
    <citation type="journal article" date="2022" name="bioRxiv">
        <title>Sequencing and chromosome-scale assembly of the giantPleurodeles waltlgenome.</title>
        <authorList>
            <person name="Brown T."/>
            <person name="Elewa A."/>
            <person name="Iarovenko S."/>
            <person name="Subramanian E."/>
            <person name="Araus A.J."/>
            <person name="Petzold A."/>
            <person name="Susuki M."/>
            <person name="Suzuki K.-i.T."/>
            <person name="Hayashi T."/>
            <person name="Toyoda A."/>
            <person name="Oliveira C."/>
            <person name="Osipova E."/>
            <person name="Leigh N.D."/>
            <person name="Simon A."/>
            <person name="Yun M.H."/>
        </authorList>
    </citation>
    <scope>NUCLEOTIDE SEQUENCE</scope>
    <source>
        <strain evidence="23">20211129_DDA</strain>
        <tissue evidence="23">Liver</tissue>
    </source>
</reference>
<dbReference type="GO" id="GO:0005654">
    <property type="term" value="C:nucleoplasm"/>
    <property type="evidence" value="ECO:0007669"/>
    <property type="project" value="UniProtKB-ARBA"/>
</dbReference>
<dbReference type="GO" id="GO:0000792">
    <property type="term" value="C:heterochromatin"/>
    <property type="evidence" value="ECO:0007669"/>
    <property type="project" value="UniProtKB-ARBA"/>
</dbReference>
<dbReference type="CDD" id="cd20908">
    <property type="entry name" value="SUF4-like"/>
    <property type="match status" value="1"/>
</dbReference>
<feature type="compositionally biased region" description="Low complexity" evidence="21">
    <location>
        <begin position="526"/>
        <end position="550"/>
    </location>
</feature>
<comment type="subcellular location">
    <subcellularLocation>
        <location evidence="1">Nucleus</location>
    </subcellularLocation>
</comment>
<dbReference type="PANTHER" id="PTHR23233">
    <property type="entry name" value="SAL-LIKE PROTEIN"/>
    <property type="match status" value="1"/>
</dbReference>
<evidence type="ECO:0000256" key="2">
    <source>
        <dbReference type="ARBA" id="ARBA00022473"/>
    </source>
</evidence>
<feature type="region of interest" description="Disordered" evidence="21">
    <location>
        <begin position="680"/>
        <end position="751"/>
    </location>
</feature>
<feature type="compositionally biased region" description="Polar residues" evidence="21">
    <location>
        <begin position="967"/>
        <end position="979"/>
    </location>
</feature>
<keyword evidence="3" id="KW-0678">Repressor</keyword>
<gene>
    <name evidence="23" type="ORF">NDU88_002278</name>
</gene>
<feature type="domain" description="C2H2-type" evidence="22">
    <location>
        <begin position="429"/>
        <end position="456"/>
    </location>
</feature>
<feature type="region of interest" description="Disordered" evidence="21">
    <location>
        <begin position="851"/>
        <end position="908"/>
    </location>
</feature>
<comment type="function">
    <text evidence="15">Transcriptional repressor involved in organogenesis. Plays an essential role in ureteric bud invasion during kidney development.</text>
</comment>
<evidence type="ECO:0000256" key="18">
    <source>
        <dbReference type="ARBA" id="ARBA00069282"/>
    </source>
</evidence>
<feature type="compositionally biased region" description="Basic and acidic residues" evidence="21">
    <location>
        <begin position="48"/>
        <end position="61"/>
    </location>
</feature>
<feature type="compositionally biased region" description="Low complexity" evidence="21">
    <location>
        <begin position="781"/>
        <end position="792"/>
    </location>
</feature>
<dbReference type="SUPFAM" id="SSF57667">
    <property type="entry name" value="beta-beta-alpha zinc fingers"/>
    <property type="match status" value="4"/>
</dbReference>
<evidence type="ECO:0000256" key="21">
    <source>
        <dbReference type="SAM" id="MobiDB-lite"/>
    </source>
</evidence>
<dbReference type="GO" id="GO:0009966">
    <property type="term" value="P:regulation of signal transduction"/>
    <property type="evidence" value="ECO:0007669"/>
    <property type="project" value="UniProtKB-ARBA"/>
</dbReference>
<feature type="compositionally biased region" description="Basic and acidic residues" evidence="21">
    <location>
        <begin position="696"/>
        <end position="707"/>
    </location>
</feature>
<dbReference type="FunFam" id="3.30.160.60:FF:000215">
    <property type="entry name" value="Spalt-like transcription factor 3"/>
    <property type="match status" value="1"/>
</dbReference>
<keyword evidence="10" id="KW-0805">Transcription regulation</keyword>
<feature type="region of interest" description="Disordered" evidence="21">
    <location>
        <begin position="955"/>
        <end position="983"/>
    </location>
</feature>
<dbReference type="PROSITE" id="PS50157">
    <property type="entry name" value="ZINC_FINGER_C2H2_2"/>
    <property type="match status" value="7"/>
</dbReference>
<organism evidence="23 24">
    <name type="scientific">Pleurodeles waltl</name>
    <name type="common">Iberian ribbed newt</name>
    <dbReference type="NCBI Taxonomy" id="8319"/>
    <lineage>
        <taxon>Eukaryota</taxon>
        <taxon>Metazoa</taxon>
        <taxon>Chordata</taxon>
        <taxon>Craniata</taxon>
        <taxon>Vertebrata</taxon>
        <taxon>Euteleostomi</taxon>
        <taxon>Amphibia</taxon>
        <taxon>Batrachia</taxon>
        <taxon>Caudata</taxon>
        <taxon>Salamandroidea</taxon>
        <taxon>Salamandridae</taxon>
        <taxon>Pleurodelinae</taxon>
        <taxon>Pleurodeles</taxon>
    </lineage>
</organism>
<comment type="caution">
    <text evidence="23">The sequence shown here is derived from an EMBL/GenBank/DDBJ whole genome shotgun (WGS) entry which is preliminary data.</text>
</comment>
<dbReference type="GO" id="GO:0007507">
    <property type="term" value="P:heart development"/>
    <property type="evidence" value="ECO:0007669"/>
    <property type="project" value="UniProtKB-ARBA"/>
</dbReference>
<dbReference type="Pfam" id="PF00096">
    <property type="entry name" value="zf-C2H2"/>
    <property type="match status" value="6"/>
</dbReference>
<evidence type="ECO:0000256" key="20">
    <source>
        <dbReference type="PROSITE-ProRule" id="PRU00042"/>
    </source>
</evidence>
<keyword evidence="12" id="KW-0804">Transcription</keyword>
<feature type="domain" description="C2H2-type" evidence="22">
    <location>
        <begin position="401"/>
        <end position="428"/>
    </location>
</feature>
<evidence type="ECO:0000256" key="15">
    <source>
        <dbReference type="ARBA" id="ARBA00053244"/>
    </source>
</evidence>
<feature type="compositionally biased region" description="Polar residues" evidence="21">
    <location>
        <begin position="349"/>
        <end position="375"/>
    </location>
</feature>
<comment type="function">
    <text evidence="16">Required for the establishment of the posterior-most head and the anterior-most tail segments of the embryo. Probably function as a transcriptional regulator. Could repress the transcription of the tsh gene.</text>
</comment>
<feature type="compositionally biased region" description="Basic and acidic residues" evidence="21">
    <location>
        <begin position="873"/>
        <end position="893"/>
    </location>
</feature>
<feature type="compositionally biased region" description="Polar residues" evidence="21">
    <location>
        <begin position="551"/>
        <end position="560"/>
    </location>
</feature>
<dbReference type="FunFam" id="3.30.160.60:FF:000079">
    <property type="entry name" value="Spalt-like transcription factor 3"/>
    <property type="match status" value="1"/>
</dbReference>
<dbReference type="FunFam" id="3.30.160.60:FF:000291">
    <property type="entry name" value="Spalt-like transcription factor 4"/>
    <property type="match status" value="1"/>
</dbReference>
<name>A0AAV7P6L0_PLEWA</name>
<dbReference type="SMART" id="SM00355">
    <property type="entry name" value="ZnF_C2H2"/>
    <property type="match status" value="8"/>
</dbReference>
<feature type="region of interest" description="Disordered" evidence="21">
    <location>
        <begin position="778"/>
        <end position="833"/>
    </location>
</feature>
<dbReference type="EMBL" id="JANPWB010000011">
    <property type="protein sequence ID" value="KAJ1123811.1"/>
    <property type="molecule type" value="Genomic_DNA"/>
</dbReference>
<feature type="compositionally biased region" description="Acidic residues" evidence="21">
    <location>
        <begin position="717"/>
        <end position="727"/>
    </location>
</feature>
<dbReference type="GO" id="GO:0042733">
    <property type="term" value="P:embryonic digit morphogenesis"/>
    <property type="evidence" value="ECO:0007669"/>
    <property type="project" value="UniProtKB-ARBA"/>
</dbReference>
<dbReference type="FunFam" id="3.30.160.60:FF:000302">
    <property type="entry name" value="Spalt-like transcription factor 1"/>
    <property type="match status" value="1"/>
</dbReference>
<evidence type="ECO:0000256" key="1">
    <source>
        <dbReference type="ARBA" id="ARBA00004123"/>
    </source>
</evidence>
<feature type="domain" description="C2H2-type" evidence="22">
    <location>
        <begin position="655"/>
        <end position="682"/>
    </location>
</feature>
<protein>
    <recommendedName>
        <fullName evidence="19">Homeotic protein spalt-major</fullName>
    </recommendedName>
    <alternativeName>
        <fullName evidence="18">Sal-like protein 1</fullName>
    </alternativeName>
</protein>
<evidence type="ECO:0000256" key="10">
    <source>
        <dbReference type="ARBA" id="ARBA00023015"/>
    </source>
</evidence>
<comment type="subunit">
    <text evidence="17">May associate with NuRD histone deacetylase complex (HDAC). Interacts with components of HDAC complex including HDAC1, HDAC2, RBBP4, RBPP7, MTA1 and MTA2. Interacts with CCNQ. Interacts with NSD2 (via PHD-type zinc fingers 1, 2 and 3).</text>
</comment>
<evidence type="ECO:0000313" key="23">
    <source>
        <dbReference type="EMBL" id="KAJ1123811.1"/>
    </source>
</evidence>
<feature type="domain" description="C2H2-type" evidence="22">
    <location>
        <begin position="1021"/>
        <end position="1048"/>
    </location>
</feature>
<dbReference type="GO" id="GO:0035295">
    <property type="term" value="P:tube development"/>
    <property type="evidence" value="ECO:0007669"/>
    <property type="project" value="UniProtKB-ARBA"/>
</dbReference>
<evidence type="ECO:0000256" key="17">
    <source>
        <dbReference type="ARBA" id="ARBA00062861"/>
    </source>
</evidence>
<dbReference type="FunFam" id="3.30.160.60:FF:000025">
    <property type="entry name" value="Spalt-like transcription factor 1"/>
    <property type="match status" value="1"/>
</dbReference>
<evidence type="ECO:0000256" key="12">
    <source>
        <dbReference type="ARBA" id="ARBA00023163"/>
    </source>
</evidence>
<keyword evidence="9" id="KW-0832">Ubl conjugation</keyword>
<evidence type="ECO:0000256" key="13">
    <source>
        <dbReference type="ARBA" id="ARBA00023242"/>
    </source>
</evidence>
<feature type="domain" description="C2H2-type" evidence="22">
    <location>
        <begin position="993"/>
        <end position="1020"/>
    </location>
</feature>
<dbReference type="GO" id="GO:0045944">
    <property type="term" value="P:positive regulation of transcription by RNA polymerase II"/>
    <property type="evidence" value="ECO:0007669"/>
    <property type="project" value="UniProtKB-ARBA"/>
</dbReference>
<feature type="region of interest" description="Disordered" evidence="21">
    <location>
        <begin position="526"/>
        <end position="569"/>
    </location>
</feature>
<feature type="region of interest" description="Disordered" evidence="21">
    <location>
        <begin position="124"/>
        <end position="145"/>
    </location>
</feature>
<evidence type="ECO:0000256" key="7">
    <source>
        <dbReference type="ARBA" id="ARBA00022771"/>
    </source>
</evidence>
<evidence type="ECO:0000256" key="3">
    <source>
        <dbReference type="ARBA" id="ARBA00022491"/>
    </source>
</evidence>
<dbReference type="PANTHER" id="PTHR23233:SF19">
    <property type="entry name" value="SAL-LIKE PROTEIN 4"/>
    <property type="match status" value="1"/>
</dbReference>
<feature type="domain" description="C2H2-type" evidence="22">
    <location>
        <begin position="595"/>
        <end position="622"/>
    </location>
</feature>
<keyword evidence="6" id="KW-0677">Repeat</keyword>
<evidence type="ECO:0000256" key="11">
    <source>
        <dbReference type="ARBA" id="ARBA00023125"/>
    </source>
</evidence>
<keyword evidence="13" id="KW-0539">Nucleus</keyword>
<feature type="compositionally biased region" description="Polar residues" evidence="21">
    <location>
        <begin position="733"/>
        <end position="744"/>
    </location>
</feature>
<dbReference type="InterPro" id="IPR013087">
    <property type="entry name" value="Znf_C2H2_type"/>
</dbReference>
<evidence type="ECO:0000256" key="6">
    <source>
        <dbReference type="ARBA" id="ARBA00022737"/>
    </source>
</evidence>
<dbReference type="GO" id="GO:0000981">
    <property type="term" value="F:DNA-binding transcription factor activity, RNA polymerase II-specific"/>
    <property type="evidence" value="ECO:0007669"/>
    <property type="project" value="TreeGrafter"/>
</dbReference>
<dbReference type="GO" id="GO:0003337">
    <property type="term" value="P:mesenchymal to epithelial transition involved in metanephros morphogenesis"/>
    <property type="evidence" value="ECO:0007669"/>
    <property type="project" value="UniProtKB-ARBA"/>
</dbReference>
<sequence>MRGPGERGDFPTRGICGCEPGQCCCWGAAPDVAGSIMSRRKQAKPQHLHSEAPEPAAKGEPDESSDCTMSSKRCRMEENLVCEKCSAEFFDLSQFIQHKKSCTRTTPVLITNGREGTLCTEDLPESSPSHLHNGMNSPSASDVQPERYNGAVTNVKEESSPTPITSEGGLYRNASPTFHPSSPALGLLPKPKVPNTNVTLQTIQGTKVAVNQHTADAITTPAVSLNAIPLILEQLVCLQQQQLQQIQLTEQIRIQIAMMAPHALHPSVAAASDPLKALGAHLSQQLSAAVALIGQKAGNQSLSLEALRQLKVPVTNTSVPPLGTRPAGLPSSLFKQESTRTIQNSVARFPNSSLPQSPNSVLSQNPLSSIPSTIDSSRKGKPPNISVSDLKPNTDESFFKHKCKFCGKVFGNDSALQIHLRSHTGERPFKCNICGNRFTTKGNLKVHFQRHRDKYPYIRMNPYPVPEHLDSVPTPNGIPYGMSVPMDESNVIADIKPMLPLPIGLNLSQNAPLIAGMKDSLAASQSNNVVSRSSSGSEGVSSGAASSRSSTEQQNFNPPQANGLFSGFNANDQASETSKLQKLVENIDRSTRDPNECLICHRVLSCQSSLKMHYRIHTGERPFKCKLCGRAFSTKGNLKTHYGVHRANTPLKMQHSCPICQKKFTNAVVLQQHIRMHMGGQIPNTPLPEGASDNTDCDHTLSSEKIGDLNNSFTDDHIEELDLEDPNFPDAQSRASKPQSPNSDARTETPPAVLSSIAELQQQINIVNTSLNLLRQNSAKSSGIGSPDSDGITNDSLSFEGDHEFQNGQSPTASDSASLPVPSPPSSQHGSMTSRTAVFNGHKFEVGVPAQLSSDSRPLGSSLDLPLGNSLDRAPDHSVDFHMDSSMENHMDNSMDDSLDNSMCPDNEGALDLTSANVSKRVIKEEPGLYFSNGDYGRSSAPGSFLQMPPALIKLEPGSDRPFGDRSSLNSQPTNSSRLSPLLVPPRRSAKQHICNTCGKNFSSASALQIHERTHTGEKPFACTICGRAFTTKGNLKVHVGTHMWNNSARRGRRLSIDNVPVLGSETRVPDIFPKDIAPPSMSIDPAVWNQYAAVLTSGLAMKTNEISVIQGGGIPTLPVSIGGGSVVSSASIAMDGSQSGMSHTSSLSHNGINHTLSEMDKVGVDNLQKRQFPRFMEETNIAVS</sequence>
<dbReference type="GO" id="GO:0000122">
    <property type="term" value="P:negative regulation of transcription by RNA polymerase II"/>
    <property type="evidence" value="ECO:0007669"/>
    <property type="project" value="UniProtKB-ARBA"/>
</dbReference>
<dbReference type="GO" id="GO:0021772">
    <property type="term" value="P:olfactory bulb development"/>
    <property type="evidence" value="ECO:0007669"/>
    <property type="project" value="UniProtKB-ARBA"/>
</dbReference>
<evidence type="ECO:0000256" key="5">
    <source>
        <dbReference type="ARBA" id="ARBA00022723"/>
    </source>
</evidence>
<dbReference type="InterPro" id="IPR036236">
    <property type="entry name" value="Znf_C2H2_sf"/>
</dbReference>
<keyword evidence="24" id="KW-1185">Reference proteome</keyword>
<evidence type="ECO:0000256" key="8">
    <source>
        <dbReference type="ARBA" id="ARBA00022833"/>
    </source>
</evidence>
<keyword evidence="8" id="KW-0862">Zinc</keyword>
<dbReference type="FunFam" id="3.30.160.60:FF:000260">
    <property type="entry name" value="Spalt-like transcription factor 1"/>
    <property type="match status" value="1"/>
</dbReference>
<keyword evidence="11" id="KW-0238">DNA-binding</keyword>
<feature type="compositionally biased region" description="Basic residues" evidence="21">
    <location>
        <begin position="38"/>
        <end position="47"/>
    </location>
</feature>
<dbReference type="Proteomes" id="UP001066276">
    <property type="component" value="Chromosome 7"/>
</dbReference>
<dbReference type="AlphaFoldDB" id="A0AAV7P6L0"/>
<evidence type="ECO:0000256" key="14">
    <source>
        <dbReference type="ARBA" id="ARBA00038474"/>
    </source>
</evidence>
<feature type="region of interest" description="Disordered" evidence="21">
    <location>
        <begin position="349"/>
        <end position="391"/>
    </location>
</feature>
<evidence type="ECO:0000256" key="16">
    <source>
        <dbReference type="ARBA" id="ARBA00056983"/>
    </source>
</evidence>
<evidence type="ECO:0000256" key="19">
    <source>
        <dbReference type="ARBA" id="ARBA00071947"/>
    </source>
</evidence>
<comment type="similarity">
    <text evidence="14">Belongs to the sal C2H2-type zinc-finger protein family.</text>
</comment>
<evidence type="ECO:0000259" key="22">
    <source>
        <dbReference type="PROSITE" id="PS50157"/>
    </source>
</evidence>
<evidence type="ECO:0000256" key="4">
    <source>
        <dbReference type="ARBA" id="ARBA00022499"/>
    </source>
</evidence>
<feature type="compositionally biased region" description="Polar residues" evidence="21">
    <location>
        <begin position="126"/>
        <end position="142"/>
    </location>
</feature>
<dbReference type="PROSITE" id="PS00028">
    <property type="entry name" value="ZINC_FINGER_C2H2_1"/>
    <property type="match status" value="7"/>
</dbReference>
<feature type="region of interest" description="Disordered" evidence="21">
    <location>
        <begin position="38"/>
        <end position="68"/>
    </location>
</feature>
<evidence type="ECO:0000256" key="9">
    <source>
        <dbReference type="ARBA" id="ARBA00022843"/>
    </source>
</evidence>
<proteinExistence type="inferred from homology"/>
<dbReference type="InterPro" id="IPR051565">
    <property type="entry name" value="Sal_C2H2-zinc-finger"/>
</dbReference>
<keyword evidence="5" id="KW-0479">Metal-binding</keyword>
<feature type="domain" description="C2H2-type" evidence="22">
    <location>
        <begin position="623"/>
        <end position="650"/>
    </location>
</feature>
<keyword evidence="4" id="KW-1017">Isopeptide bond</keyword>
<keyword evidence="2" id="KW-0217">Developmental protein</keyword>
<keyword evidence="7 20" id="KW-0863">Zinc-finger</keyword>
<evidence type="ECO:0000313" key="24">
    <source>
        <dbReference type="Proteomes" id="UP001066276"/>
    </source>
</evidence>
<dbReference type="Gene3D" id="3.30.160.60">
    <property type="entry name" value="Classic Zinc Finger"/>
    <property type="match status" value="6"/>
</dbReference>